<dbReference type="PANTHER" id="PTHR33070:SF115">
    <property type="entry name" value="T23E18.15"/>
    <property type="match status" value="1"/>
</dbReference>
<evidence type="ECO:0000313" key="3">
    <source>
        <dbReference type="Proteomes" id="UP000467840"/>
    </source>
</evidence>
<dbReference type="InterPro" id="IPR004320">
    <property type="entry name" value="BPS1_pln"/>
</dbReference>
<comment type="caution">
    <text evidence="2">The sequence shown here is derived from an EMBL/GenBank/DDBJ whole genome shotgun (WGS) entry which is preliminary data.</text>
</comment>
<dbReference type="GO" id="GO:0048367">
    <property type="term" value="P:shoot system development"/>
    <property type="evidence" value="ECO:0007669"/>
    <property type="project" value="InterPro"/>
</dbReference>
<gene>
    <name evidence="2" type="ORF">GH714_007117</name>
</gene>
<protein>
    <submittedName>
        <fullName evidence="2">Uncharacterized protein</fullName>
    </submittedName>
</protein>
<dbReference type="AlphaFoldDB" id="A0A6A6MBC0"/>
<sequence length="190" mass="20966">MAAACHLRSSSLPSKSHPLAASVEEQLTRLKAPSGSIFNKLGALKDFGNLKRMEKKCTALSLNKDSDLVVVVSMLKEVEEISLMVFQSLLSFVSLSKARSRSAGWSIVSKLLLSRQIPCQAQAYASEVENMDVELLNLIGKTSASLVEMQNVLKGLEALDSTIQQTEEELECIYRRLLKSRVSLLNMSNY</sequence>
<proteinExistence type="predicted"/>
<dbReference type="Pfam" id="PF03087">
    <property type="entry name" value="BPS1"/>
    <property type="match status" value="1"/>
</dbReference>
<keyword evidence="1" id="KW-0175">Coiled coil</keyword>
<organism evidence="2 3">
    <name type="scientific">Hevea brasiliensis</name>
    <name type="common">Para rubber tree</name>
    <name type="synonym">Siphonia brasiliensis</name>
    <dbReference type="NCBI Taxonomy" id="3981"/>
    <lineage>
        <taxon>Eukaryota</taxon>
        <taxon>Viridiplantae</taxon>
        <taxon>Streptophyta</taxon>
        <taxon>Embryophyta</taxon>
        <taxon>Tracheophyta</taxon>
        <taxon>Spermatophyta</taxon>
        <taxon>Magnoliopsida</taxon>
        <taxon>eudicotyledons</taxon>
        <taxon>Gunneridae</taxon>
        <taxon>Pentapetalae</taxon>
        <taxon>rosids</taxon>
        <taxon>fabids</taxon>
        <taxon>Malpighiales</taxon>
        <taxon>Euphorbiaceae</taxon>
        <taxon>Crotonoideae</taxon>
        <taxon>Micrandreae</taxon>
        <taxon>Hevea</taxon>
    </lineage>
</organism>
<feature type="coiled-coil region" evidence="1">
    <location>
        <begin position="149"/>
        <end position="176"/>
    </location>
</feature>
<evidence type="ECO:0000313" key="2">
    <source>
        <dbReference type="EMBL" id="KAF2310187.1"/>
    </source>
</evidence>
<dbReference type="PANTHER" id="PTHR33070">
    <property type="entry name" value="OS06G0725500 PROTEIN"/>
    <property type="match status" value="1"/>
</dbReference>
<dbReference type="GO" id="GO:0048364">
    <property type="term" value="P:root development"/>
    <property type="evidence" value="ECO:0007669"/>
    <property type="project" value="InterPro"/>
</dbReference>
<keyword evidence="3" id="KW-1185">Reference proteome</keyword>
<reference evidence="2 3" key="1">
    <citation type="journal article" date="2020" name="Mol. Plant">
        <title>The Chromosome-Based Rubber Tree Genome Provides New Insights into Spurge Genome Evolution and Rubber Biosynthesis.</title>
        <authorList>
            <person name="Liu J."/>
            <person name="Shi C."/>
            <person name="Shi C.C."/>
            <person name="Li W."/>
            <person name="Zhang Q.J."/>
            <person name="Zhang Y."/>
            <person name="Li K."/>
            <person name="Lu H.F."/>
            <person name="Shi C."/>
            <person name="Zhu S.T."/>
            <person name="Xiao Z.Y."/>
            <person name="Nan H."/>
            <person name="Yue Y."/>
            <person name="Zhu X.G."/>
            <person name="Wu Y."/>
            <person name="Hong X.N."/>
            <person name="Fan G.Y."/>
            <person name="Tong Y."/>
            <person name="Zhang D."/>
            <person name="Mao C.L."/>
            <person name="Liu Y.L."/>
            <person name="Hao S.J."/>
            <person name="Liu W.Q."/>
            <person name="Lv M.Q."/>
            <person name="Zhang H.B."/>
            <person name="Liu Y."/>
            <person name="Hu-Tang G.R."/>
            <person name="Wang J.P."/>
            <person name="Wang J.H."/>
            <person name="Sun Y.H."/>
            <person name="Ni S.B."/>
            <person name="Chen W.B."/>
            <person name="Zhang X.C."/>
            <person name="Jiao Y.N."/>
            <person name="Eichler E.E."/>
            <person name="Li G.H."/>
            <person name="Liu X."/>
            <person name="Gao L.Z."/>
        </authorList>
    </citation>
    <scope>NUCLEOTIDE SEQUENCE [LARGE SCALE GENOMIC DNA]</scope>
    <source>
        <strain evidence="3">cv. GT1</strain>
        <tissue evidence="2">Leaf</tissue>
    </source>
</reference>
<dbReference type="EMBL" id="JAAGAX010000006">
    <property type="protein sequence ID" value="KAF2310187.1"/>
    <property type="molecule type" value="Genomic_DNA"/>
</dbReference>
<evidence type="ECO:0000256" key="1">
    <source>
        <dbReference type="SAM" id="Coils"/>
    </source>
</evidence>
<name>A0A6A6MBC0_HEVBR</name>
<accession>A0A6A6MBC0</accession>
<dbReference type="Proteomes" id="UP000467840">
    <property type="component" value="Chromosome 14"/>
</dbReference>